<reference evidence="2 3" key="1">
    <citation type="submission" date="2018-10" db="EMBL/GenBank/DDBJ databases">
        <title>Genomic Encyclopedia of Type Strains, Phase IV (KMG-IV): sequencing the most valuable type-strain genomes for metagenomic binning, comparative biology and taxonomic classification.</title>
        <authorList>
            <person name="Goeker M."/>
        </authorList>
    </citation>
    <scope>NUCLEOTIDE SEQUENCE [LARGE SCALE GENOMIC DNA]</scope>
    <source>
        <strain evidence="2 3">DSM 4734</strain>
    </source>
</reference>
<evidence type="ECO:0000313" key="3">
    <source>
        <dbReference type="Proteomes" id="UP000273675"/>
    </source>
</evidence>
<keyword evidence="1" id="KW-0732">Signal</keyword>
<proteinExistence type="predicted"/>
<gene>
    <name evidence="2" type="ORF">C7435_2758</name>
</gene>
<sequence length="205" mass="22578">MKRVSWVFTVMLVLGLCTACGHAKRGTQAVYQYSTVSNTQQTWRFYMRDCLNVDQYAANPAECSQAIESLSFAIRNSGACQLEFQLPSRTDLSNEMCPISARSVENFSNVVRCGHVDCNDELGDTPLGASHTLFCEFARPDYLPIIAGSPAPWFYDEALQLHFLPAASPELGQTQVVLSPDEALSACHPIFFRGRPAPSADCPIC</sequence>
<dbReference type="EMBL" id="RBIM01000006">
    <property type="protein sequence ID" value="RKQ95653.1"/>
    <property type="molecule type" value="Genomic_DNA"/>
</dbReference>
<protein>
    <recommendedName>
        <fullName evidence="4">Lipoprotein</fullName>
    </recommendedName>
</protein>
<feature type="chain" id="PRO_5019784410" description="Lipoprotein" evidence="1">
    <location>
        <begin position="24"/>
        <end position="205"/>
    </location>
</feature>
<evidence type="ECO:0008006" key="4">
    <source>
        <dbReference type="Google" id="ProtNLM"/>
    </source>
</evidence>
<feature type="signal peptide" evidence="1">
    <location>
        <begin position="1"/>
        <end position="23"/>
    </location>
</feature>
<dbReference type="Proteomes" id="UP000273675">
    <property type="component" value="Unassembled WGS sequence"/>
</dbReference>
<name>A0A495D2B9_9PROT</name>
<organism evidence="2 3">
    <name type="scientific">Maricaulis maris</name>
    <dbReference type="NCBI Taxonomy" id="74318"/>
    <lineage>
        <taxon>Bacteria</taxon>
        <taxon>Pseudomonadati</taxon>
        <taxon>Pseudomonadota</taxon>
        <taxon>Alphaproteobacteria</taxon>
        <taxon>Maricaulales</taxon>
        <taxon>Maricaulaceae</taxon>
        <taxon>Maricaulis</taxon>
    </lineage>
</organism>
<evidence type="ECO:0000313" key="2">
    <source>
        <dbReference type="EMBL" id="RKQ95653.1"/>
    </source>
</evidence>
<dbReference type="AlphaFoldDB" id="A0A495D2B9"/>
<accession>A0A495D2B9</accession>
<comment type="caution">
    <text evidence="2">The sequence shown here is derived from an EMBL/GenBank/DDBJ whole genome shotgun (WGS) entry which is preliminary data.</text>
</comment>
<evidence type="ECO:0000256" key="1">
    <source>
        <dbReference type="SAM" id="SignalP"/>
    </source>
</evidence>